<protein>
    <recommendedName>
        <fullName evidence="4 13">NADH-ubiquinone oxidoreductase chain 1</fullName>
        <ecNumber evidence="13">7.1.1.2</ecNumber>
    </recommendedName>
</protein>
<evidence type="ECO:0000256" key="6">
    <source>
        <dbReference type="ARBA" id="ARBA00022692"/>
    </source>
</evidence>
<dbReference type="PANTHER" id="PTHR11432:SF3">
    <property type="entry name" value="NADH-UBIQUINONE OXIDOREDUCTASE CHAIN 1"/>
    <property type="match status" value="1"/>
</dbReference>
<accession>A0A9E8JY50</accession>
<dbReference type="Pfam" id="PF00146">
    <property type="entry name" value="NADHdh"/>
    <property type="match status" value="1"/>
</dbReference>
<dbReference type="PROSITE" id="PS00668">
    <property type="entry name" value="COMPLEX1_ND1_2"/>
    <property type="match status" value="1"/>
</dbReference>
<dbReference type="HAMAP" id="MF_01350">
    <property type="entry name" value="NDH1_NuoH"/>
    <property type="match status" value="1"/>
</dbReference>
<dbReference type="GO" id="GO:0009060">
    <property type="term" value="P:aerobic respiration"/>
    <property type="evidence" value="ECO:0007669"/>
    <property type="project" value="TreeGrafter"/>
</dbReference>
<evidence type="ECO:0000256" key="11">
    <source>
        <dbReference type="ARBA" id="ARBA00023136"/>
    </source>
</evidence>
<feature type="transmembrane region" description="Helical" evidence="14">
    <location>
        <begin position="100"/>
        <end position="124"/>
    </location>
</feature>
<evidence type="ECO:0000256" key="2">
    <source>
        <dbReference type="ARBA" id="ARBA00004448"/>
    </source>
</evidence>
<comment type="subcellular location">
    <subcellularLocation>
        <location evidence="2 12">Mitochondrion inner membrane</location>
        <topology evidence="2 12">Multi-pass membrane protein</topology>
    </subcellularLocation>
</comment>
<dbReference type="InterPro" id="IPR018086">
    <property type="entry name" value="NADH_UbQ_OxRdtase_su1_CS"/>
</dbReference>
<feature type="transmembrane region" description="Helical" evidence="14">
    <location>
        <begin position="74"/>
        <end position="94"/>
    </location>
</feature>
<keyword evidence="11 14" id="KW-0472">Membrane</keyword>
<name>A0A9E8JY50_9HYME</name>
<dbReference type="EMBL" id="OM677830">
    <property type="protein sequence ID" value="UZT67536.1"/>
    <property type="molecule type" value="Genomic_DNA"/>
</dbReference>
<feature type="transmembrane region" description="Helical" evidence="14">
    <location>
        <begin position="175"/>
        <end position="197"/>
    </location>
</feature>
<dbReference type="GO" id="GO:0008137">
    <property type="term" value="F:NADH dehydrogenase (ubiquinone) activity"/>
    <property type="evidence" value="ECO:0007669"/>
    <property type="project" value="UniProtKB-EC"/>
</dbReference>
<geneLocation type="mitochondrion" evidence="15"/>
<reference evidence="15" key="2">
    <citation type="submission" date="2022-02" db="EMBL/GenBank/DDBJ databases">
        <authorList>
            <person name="Shu X.H."/>
            <person name="Li Z.K."/>
            <person name="Tang P."/>
            <person name="Chen X.X."/>
        </authorList>
    </citation>
    <scope>NUCLEOTIDE SEQUENCE</scope>
</reference>
<evidence type="ECO:0000256" key="5">
    <source>
        <dbReference type="ARBA" id="ARBA00022448"/>
    </source>
</evidence>
<feature type="transmembrane region" description="Helical" evidence="14">
    <location>
        <begin position="292"/>
        <end position="313"/>
    </location>
</feature>
<evidence type="ECO:0000256" key="3">
    <source>
        <dbReference type="ARBA" id="ARBA00010535"/>
    </source>
</evidence>
<organism evidence="15">
    <name type="scientific">Ibalia sp. ZJUH 20220011</name>
    <dbReference type="NCBI Taxonomy" id="2943457"/>
    <lineage>
        <taxon>Eukaryota</taxon>
        <taxon>Metazoa</taxon>
        <taxon>Ecdysozoa</taxon>
        <taxon>Arthropoda</taxon>
        <taxon>Hexapoda</taxon>
        <taxon>Insecta</taxon>
        <taxon>Pterygota</taxon>
        <taxon>Neoptera</taxon>
        <taxon>Endopterygota</taxon>
        <taxon>Hymenoptera</taxon>
        <taxon>Apocrita</taxon>
        <taxon>Proctotrupomorpha</taxon>
        <taxon>Cynipoidea</taxon>
        <taxon>Ibaliidae</taxon>
        <taxon>Ibalia</taxon>
    </lineage>
</organism>
<dbReference type="AlphaFoldDB" id="A0A9E8JY50"/>
<dbReference type="GO" id="GO:0003954">
    <property type="term" value="F:NADH dehydrogenase activity"/>
    <property type="evidence" value="ECO:0007669"/>
    <property type="project" value="TreeGrafter"/>
</dbReference>
<comment type="catalytic activity">
    <reaction evidence="13">
        <text>a ubiquinone + NADH + 5 H(+)(in) = a ubiquinol + NAD(+) + 4 H(+)(out)</text>
        <dbReference type="Rhea" id="RHEA:29091"/>
        <dbReference type="Rhea" id="RHEA-COMP:9565"/>
        <dbReference type="Rhea" id="RHEA-COMP:9566"/>
        <dbReference type="ChEBI" id="CHEBI:15378"/>
        <dbReference type="ChEBI" id="CHEBI:16389"/>
        <dbReference type="ChEBI" id="CHEBI:17976"/>
        <dbReference type="ChEBI" id="CHEBI:57540"/>
        <dbReference type="ChEBI" id="CHEBI:57945"/>
        <dbReference type="EC" id="7.1.1.2"/>
    </reaction>
</comment>
<dbReference type="PANTHER" id="PTHR11432">
    <property type="entry name" value="NADH DEHYDROGENASE SUBUNIT 1"/>
    <property type="match status" value="1"/>
</dbReference>
<evidence type="ECO:0000256" key="13">
    <source>
        <dbReference type="RuleBase" id="RU000473"/>
    </source>
</evidence>
<keyword evidence="10 13" id="KW-0496">Mitochondrion</keyword>
<dbReference type="EC" id="7.1.1.2" evidence="13"/>
<gene>
    <name evidence="15" type="primary">nad1</name>
</gene>
<evidence type="ECO:0000256" key="9">
    <source>
        <dbReference type="ARBA" id="ARBA00023075"/>
    </source>
</evidence>
<comment type="similarity">
    <text evidence="3 12">Belongs to the complex I subunit 1 family.</text>
</comment>
<reference evidence="15" key="1">
    <citation type="journal article" date="2022" name="Genes (Basel)">
        <title>Novel Gene Rearrangements in the Mitochondrial Genomes of Cynipoid Wasps (Hymenoptera: Cynipoidea).</title>
        <authorList>
            <person name="Shu X."/>
            <person name="Li Z."/>
            <person name="Yuan R."/>
            <person name="Tang P."/>
            <person name="Chen X."/>
        </authorList>
    </citation>
    <scope>NUCLEOTIDE SEQUENCE</scope>
</reference>
<feature type="transmembrane region" description="Helical" evidence="14">
    <location>
        <begin position="228"/>
        <end position="248"/>
    </location>
</feature>
<feature type="transmembrane region" description="Helical" evidence="14">
    <location>
        <begin position="6"/>
        <end position="29"/>
    </location>
</feature>
<feature type="transmembrane region" description="Helical" evidence="14">
    <location>
        <begin position="254"/>
        <end position="272"/>
    </location>
</feature>
<keyword evidence="5" id="KW-0813">Transport</keyword>
<comment type="function">
    <text evidence="1">Core subunit of the mitochondrial membrane respiratory chain NADH dehydrogenase (Complex I) that is believed to belong to the minimal assembly required for catalysis. Complex I functions in the transfer of electrons from NADH to the respiratory chain. The immediate electron acceptor for the enzyme is believed to be ubiquinone.</text>
</comment>
<dbReference type="PROSITE" id="PS00667">
    <property type="entry name" value="COMPLEX1_ND1_1"/>
    <property type="match status" value="1"/>
</dbReference>
<dbReference type="GO" id="GO:0005743">
    <property type="term" value="C:mitochondrial inner membrane"/>
    <property type="evidence" value="ECO:0007669"/>
    <property type="project" value="UniProtKB-SubCell"/>
</dbReference>
<evidence type="ECO:0000256" key="4">
    <source>
        <dbReference type="ARBA" id="ARBA00021009"/>
    </source>
</evidence>
<evidence type="ECO:0000256" key="14">
    <source>
        <dbReference type="SAM" id="Phobius"/>
    </source>
</evidence>
<feature type="transmembrane region" description="Helical" evidence="14">
    <location>
        <begin position="145"/>
        <end position="163"/>
    </location>
</feature>
<evidence type="ECO:0000256" key="10">
    <source>
        <dbReference type="ARBA" id="ARBA00023128"/>
    </source>
</evidence>
<evidence type="ECO:0000256" key="1">
    <source>
        <dbReference type="ARBA" id="ARBA00003257"/>
    </source>
</evidence>
<evidence type="ECO:0000313" key="15">
    <source>
        <dbReference type="EMBL" id="UZT67536.1"/>
    </source>
</evidence>
<keyword evidence="7" id="KW-0999">Mitochondrion inner membrane</keyword>
<evidence type="ECO:0000256" key="7">
    <source>
        <dbReference type="ARBA" id="ARBA00022792"/>
    </source>
</evidence>
<proteinExistence type="inferred from homology"/>
<keyword evidence="6 12" id="KW-0812">Transmembrane</keyword>
<dbReference type="InterPro" id="IPR001694">
    <property type="entry name" value="NADH_UbQ_OxRdtase_su1/FPO"/>
</dbReference>
<keyword evidence="8 14" id="KW-1133">Transmembrane helix</keyword>
<keyword evidence="9 13" id="KW-0830">Ubiquinone</keyword>
<sequence length="314" mass="37556">MLIYMLNNLVMNLILMIMILISLAFLTLLERKMLGYLQIRKGPNKVSLMGILQPFSDAIKLFSKELFLIKNLNFMFFLLSPILSISLMLMMWSILPNFYILFYLNLNVLLFMCMLNMGVYPLMIMGWSSNSMYSMLGAMRSIAQTISYEVSLIFIIISSLMMIESFNFMNLFKYQFYMNFLFFMYPIMLMFLISIIAELNRTPFDLSEGESELVSGFNTEYMSGSFSLIFMAEYGMIMLMSFLFSMFYINNKNYYFLFYLKMLFIMILIILFRGSYPRMRYDMLMMLMWKSFLPVILNMLIYLYFMKWLIFIFF</sequence>
<evidence type="ECO:0000256" key="12">
    <source>
        <dbReference type="RuleBase" id="RU000471"/>
    </source>
</evidence>
<evidence type="ECO:0000256" key="8">
    <source>
        <dbReference type="ARBA" id="ARBA00022989"/>
    </source>
</evidence>
<keyword evidence="12" id="KW-0520">NAD</keyword>